<dbReference type="InterPro" id="IPR035595">
    <property type="entry name" value="UDP_glycos_trans_CS"/>
</dbReference>
<dbReference type="GO" id="GO:0080043">
    <property type="term" value="F:quercetin 3-O-glucosyltransferase activity"/>
    <property type="evidence" value="ECO:0007669"/>
    <property type="project" value="TreeGrafter"/>
</dbReference>
<keyword evidence="2 3" id="KW-0808">Transferase</keyword>
<dbReference type="CDD" id="cd03784">
    <property type="entry name" value="GT1_Gtf-like"/>
    <property type="match status" value="1"/>
</dbReference>
<keyword evidence="3" id="KW-0328">Glycosyltransferase</keyword>
<accession>A0AAD5ZVL8</accession>
<dbReference type="Gene3D" id="3.40.50.2000">
    <property type="entry name" value="Glycogen Phosphorylase B"/>
    <property type="match status" value="2"/>
</dbReference>
<dbReference type="AlphaFoldDB" id="A0AAD5ZVL8"/>
<protein>
    <recommendedName>
        <fullName evidence="4">Glycosyltransferase</fullName>
        <ecNumber evidence="4">2.4.1.-</ecNumber>
    </recommendedName>
</protein>
<dbReference type="GO" id="GO:0080044">
    <property type="term" value="F:quercetin 7-O-glucosyltransferase activity"/>
    <property type="evidence" value="ECO:0007669"/>
    <property type="project" value="TreeGrafter"/>
</dbReference>
<dbReference type="EC" id="2.4.1.-" evidence="4"/>
<reference evidence="5 6" key="1">
    <citation type="journal article" date="2022" name="Cell">
        <title>Repeat-based holocentromeres influence genome architecture and karyotype evolution.</title>
        <authorList>
            <person name="Hofstatter P.G."/>
            <person name="Thangavel G."/>
            <person name="Lux T."/>
            <person name="Neumann P."/>
            <person name="Vondrak T."/>
            <person name="Novak P."/>
            <person name="Zhang M."/>
            <person name="Costa L."/>
            <person name="Castellani M."/>
            <person name="Scott A."/>
            <person name="Toegelov H."/>
            <person name="Fuchs J."/>
            <person name="Mata-Sucre Y."/>
            <person name="Dias Y."/>
            <person name="Vanzela A.L.L."/>
            <person name="Huettel B."/>
            <person name="Almeida C.C.S."/>
            <person name="Simkova H."/>
            <person name="Souza G."/>
            <person name="Pedrosa-Harand A."/>
            <person name="Macas J."/>
            <person name="Mayer K.F.X."/>
            <person name="Houben A."/>
            <person name="Marques A."/>
        </authorList>
    </citation>
    <scope>NUCLEOTIDE SEQUENCE [LARGE SCALE GENOMIC DNA]</scope>
    <source>
        <strain evidence="5">RhyTen1mFocal</strain>
    </source>
</reference>
<dbReference type="PROSITE" id="PS00375">
    <property type="entry name" value="UDPGT"/>
    <property type="match status" value="1"/>
</dbReference>
<dbReference type="InterPro" id="IPR002213">
    <property type="entry name" value="UDP_glucos_trans"/>
</dbReference>
<gene>
    <name evidence="5" type="ORF">LUZ61_008541</name>
</gene>
<name>A0AAD5ZVL8_9POAL</name>
<dbReference type="Proteomes" id="UP001210211">
    <property type="component" value="Unassembled WGS sequence"/>
</dbReference>
<dbReference type="SUPFAM" id="SSF53756">
    <property type="entry name" value="UDP-Glycosyltransferase/glycogen phosphorylase"/>
    <property type="match status" value="1"/>
</dbReference>
<dbReference type="FunFam" id="3.40.50.2000:FF:000060">
    <property type="entry name" value="Glycosyltransferase"/>
    <property type="match status" value="1"/>
</dbReference>
<evidence type="ECO:0000256" key="3">
    <source>
        <dbReference type="RuleBase" id="RU003718"/>
    </source>
</evidence>
<dbReference type="PANTHER" id="PTHR11926">
    <property type="entry name" value="GLUCOSYL/GLUCURONOSYL TRANSFERASES"/>
    <property type="match status" value="1"/>
</dbReference>
<evidence type="ECO:0000313" key="5">
    <source>
        <dbReference type="EMBL" id="KAJ3704836.1"/>
    </source>
</evidence>
<sequence>MTQSHVAVVAFPFSSHSSTLFSLTRAMSSLAPSSHFSFLSTKSSLASLNSQHLLSNISLVPISDGITSPDHVLSHIEAIDHVPSHIEAIELFLKSFKDSLREGLKAAEIAQGCKVRCIVSDLFVWLTADVADEMAVKWVPVRTGGPLHFYAHMHADLIREVVGVGDEAIRSYGDKLLSFLPCLSNHRATDIPAGINMYMGNPNFVYFMIMDRSAHRLLDSDVVVLNTIQGLEPTLDSYFQDKFSNYFPVGPFYLLNSSKNEPPTDPYSCLSWLDQHDQATVAYVSLGTIAFIHPSELAALAKGLEASDVLFLWSLKEEVQNLLPSGFIDRMNETGKGKIVSWTPQTSVLKHPAVGGFVSHCGWNSVLESIVGGVPLVCRPFFADQVINARSVSFVWKFGVVLDERCFTEKGVVKAFDVVFKTNEGKKMREKVHELKYMVTAAVEENGSSRENLKRLVKYVCGF</sequence>
<keyword evidence="6" id="KW-1185">Reference proteome</keyword>
<dbReference type="PANTHER" id="PTHR11926:SF774">
    <property type="entry name" value="UDP-GLYCOSYLTRANSFERASE 85A1-RELATED"/>
    <property type="match status" value="1"/>
</dbReference>
<evidence type="ECO:0000256" key="4">
    <source>
        <dbReference type="RuleBase" id="RU362057"/>
    </source>
</evidence>
<comment type="similarity">
    <text evidence="1 3">Belongs to the UDP-glycosyltransferase family.</text>
</comment>
<evidence type="ECO:0000256" key="1">
    <source>
        <dbReference type="ARBA" id="ARBA00009995"/>
    </source>
</evidence>
<evidence type="ECO:0000256" key="2">
    <source>
        <dbReference type="ARBA" id="ARBA00022679"/>
    </source>
</evidence>
<dbReference type="EMBL" id="JAMRDG010000001">
    <property type="protein sequence ID" value="KAJ3704836.1"/>
    <property type="molecule type" value="Genomic_DNA"/>
</dbReference>
<proteinExistence type="inferred from homology"/>
<evidence type="ECO:0000313" key="6">
    <source>
        <dbReference type="Proteomes" id="UP001210211"/>
    </source>
</evidence>
<dbReference type="Pfam" id="PF00201">
    <property type="entry name" value="UDPGT"/>
    <property type="match status" value="1"/>
</dbReference>
<comment type="caution">
    <text evidence="5">The sequence shown here is derived from an EMBL/GenBank/DDBJ whole genome shotgun (WGS) entry which is preliminary data.</text>
</comment>
<organism evidence="5 6">
    <name type="scientific">Rhynchospora tenuis</name>
    <dbReference type="NCBI Taxonomy" id="198213"/>
    <lineage>
        <taxon>Eukaryota</taxon>
        <taxon>Viridiplantae</taxon>
        <taxon>Streptophyta</taxon>
        <taxon>Embryophyta</taxon>
        <taxon>Tracheophyta</taxon>
        <taxon>Spermatophyta</taxon>
        <taxon>Magnoliopsida</taxon>
        <taxon>Liliopsida</taxon>
        <taxon>Poales</taxon>
        <taxon>Cyperaceae</taxon>
        <taxon>Cyperoideae</taxon>
        <taxon>Rhynchosporeae</taxon>
        <taxon>Rhynchospora</taxon>
    </lineage>
</organism>